<evidence type="ECO:0000256" key="6">
    <source>
        <dbReference type="SAM" id="Phobius"/>
    </source>
</evidence>
<sequence length="390" mass="39630">MQGRAVWALALGQTLTYATLYYGFAALLPHLEAATGWTKAQLAAGPTLAFLVTAVLTPLTGRLVDRGLGGEMLVILPAVGAGGLALLTLAPTPLVWVLLWAVIGLAQSGSLYETCFAFLTRRLGDGARAAITRITLVAGLASTLAFPLGSLLGSALGGRGALLAFAVLGVVTVVPLNLWAVRVLRRSDRAGGGRAVPQPGLLARAMRQPAFWLIAAIFGAIWLNHAILITYALTLFESQGATPATAVLAASCIGPSQVIGRLALMLNEARVDNRMATRLALGSILLAAALLHLAGAAPLLIFGFAMAQGAGAGLLSILRPVLQAEKLGREGFGVVSGAIAVAPILATAAGPSVGAALLDWGGADGVIAACAALGGGGLLLGIWLTRRLQA</sequence>
<dbReference type="GO" id="GO:0005886">
    <property type="term" value="C:plasma membrane"/>
    <property type="evidence" value="ECO:0007669"/>
    <property type="project" value="UniProtKB-SubCell"/>
</dbReference>
<dbReference type="EMBL" id="BMYQ01000004">
    <property type="protein sequence ID" value="GGW29300.1"/>
    <property type="molecule type" value="Genomic_DNA"/>
</dbReference>
<feature type="transmembrane region" description="Helical" evidence="6">
    <location>
        <begin position="161"/>
        <end position="181"/>
    </location>
</feature>
<dbReference type="Gene3D" id="1.20.1250.20">
    <property type="entry name" value="MFS general substrate transporter like domains"/>
    <property type="match status" value="1"/>
</dbReference>
<reference evidence="7" key="1">
    <citation type="journal article" date="2014" name="Int. J. Syst. Evol. Microbiol.">
        <title>Complete genome sequence of Corynebacterium casei LMG S-19264T (=DSM 44701T), isolated from a smear-ripened cheese.</title>
        <authorList>
            <consortium name="US DOE Joint Genome Institute (JGI-PGF)"/>
            <person name="Walter F."/>
            <person name="Albersmeier A."/>
            <person name="Kalinowski J."/>
            <person name="Ruckert C."/>
        </authorList>
    </citation>
    <scope>NUCLEOTIDE SEQUENCE</scope>
    <source>
        <strain evidence="7">KCTC 23714</strain>
    </source>
</reference>
<feature type="transmembrane region" description="Helical" evidence="6">
    <location>
        <begin position="245"/>
        <end position="264"/>
    </location>
</feature>
<reference evidence="7" key="2">
    <citation type="submission" date="2020-09" db="EMBL/GenBank/DDBJ databases">
        <authorList>
            <person name="Sun Q."/>
            <person name="Kim S."/>
        </authorList>
    </citation>
    <scope>NUCLEOTIDE SEQUENCE</scope>
    <source>
        <strain evidence="7">KCTC 23714</strain>
    </source>
</reference>
<keyword evidence="2" id="KW-1003">Cell membrane</keyword>
<dbReference type="PANTHER" id="PTHR43124">
    <property type="entry name" value="PURINE EFFLUX PUMP PBUE"/>
    <property type="match status" value="1"/>
</dbReference>
<keyword evidence="4 6" id="KW-1133">Transmembrane helix</keyword>
<feature type="transmembrane region" description="Helical" evidence="6">
    <location>
        <begin position="276"/>
        <end position="294"/>
    </location>
</feature>
<proteinExistence type="predicted"/>
<feature type="transmembrane region" description="Helical" evidence="6">
    <location>
        <begin position="365"/>
        <end position="384"/>
    </location>
</feature>
<feature type="transmembrane region" description="Helical" evidence="6">
    <location>
        <begin position="96"/>
        <end position="119"/>
    </location>
</feature>
<comment type="caution">
    <text evidence="7">The sequence shown here is derived from an EMBL/GenBank/DDBJ whole genome shotgun (WGS) entry which is preliminary data.</text>
</comment>
<organism evidence="7 8">
    <name type="scientific">Gemmobacter lanyuensis</name>
    <dbReference type="NCBI Taxonomy" id="1054497"/>
    <lineage>
        <taxon>Bacteria</taxon>
        <taxon>Pseudomonadati</taxon>
        <taxon>Pseudomonadota</taxon>
        <taxon>Alphaproteobacteria</taxon>
        <taxon>Rhodobacterales</taxon>
        <taxon>Paracoccaceae</taxon>
        <taxon>Gemmobacter</taxon>
    </lineage>
</organism>
<dbReference type="Pfam" id="PF07690">
    <property type="entry name" value="MFS_1"/>
    <property type="match status" value="1"/>
</dbReference>
<keyword evidence="5 6" id="KW-0472">Membrane</keyword>
<dbReference type="AlphaFoldDB" id="A0A918MJY2"/>
<name>A0A918MJY2_9RHOB</name>
<feature type="transmembrane region" description="Helical" evidence="6">
    <location>
        <begin position="72"/>
        <end position="90"/>
    </location>
</feature>
<feature type="transmembrane region" description="Helical" evidence="6">
    <location>
        <begin position="334"/>
        <end position="353"/>
    </location>
</feature>
<dbReference type="GO" id="GO:0022857">
    <property type="term" value="F:transmembrane transporter activity"/>
    <property type="evidence" value="ECO:0007669"/>
    <property type="project" value="InterPro"/>
</dbReference>
<keyword evidence="3 6" id="KW-0812">Transmembrane</keyword>
<dbReference type="RefSeq" id="WP_189633456.1">
    <property type="nucleotide sequence ID" value="NZ_BMYQ01000004.1"/>
</dbReference>
<accession>A0A918MJY2</accession>
<feature type="transmembrane region" description="Helical" evidence="6">
    <location>
        <begin position="131"/>
        <end position="149"/>
    </location>
</feature>
<gene>
    <name evidence="7" type="ORF">GCM10011452_17310</name>
</gene>
<feature type="transmembrane region" description="Helical" evidence="6">
    <location>
        <begin position="300"/>
        <end position="322"/>
    </location>
</feature>
<dbReference type="SUPFAM" id="SSF103473">
    <property type="entry name" value="MFS general substrate transporter"/>
    <property type="match status" value="1"/>
</dbReference>
<evidence type="ECO:0000256" key="4">
    <source>
        <dbReference type="ARBA" id="ARBA00022989"/>
    </source>
</evidence>
<comment type="subcellular location">
    <subcellularLocation>
        <location evidence="1">Cell membrane</location>
        <topology evidence="1">Multi-pass membrane protein</topology>
    </subcellularLocation>
</comment>
<dbReference type="InterPro" id="IPR036259">
    <property type="entry name" value="MFS_trans_sf"/>
</dbReference>
<dbReference type="Proteomes" id="UP000628984">
    <property type="component" value="Unassembled WGS sequence"/>
</dbReference>
<dbReference type="InterPro" id="IPR011701">
    <property type="entry name" value="MFS"/>
</dbReference>
<dbReference type="InterPro" id="IPR050189">
    <property type="entry name" value="MFS_Efflux_Transporters"/>
</dbReference>
<feature type="transmembrane region" description="Helical" evidence="6">
    <location>
        <begin position="7"/>
        <end position="28"/>
    </location>
</feature>
<dbReference type="PANTHER" id="PTHR43124:SF3">
    <property type="entry name" value="CHLORAMPHENICOL EFFLUX PUMP RV0191"/>
    <property type="match status" value="1"/>
</dbReference>
<evidence type="ECO:0000256" key="2">
    <source>
        <dbReference type="ARBA" id="ARBA00022475"/>
    </source>
</evidence>
<feature type="transmembrane region" description="Helical" evidence="6">
    <location>
        <begin position="210"/>
        <end position="233"/>
    </location>
</feature>
<evidence type="ECO:0000313" key="7">
    <source>
        <dbReference type="EMBL" id="GGW29300.1"/>
    </source>
</evidence>
<evidence type="ECO:0000256" key="5">
    <source>
        <dbReference type="ARBA" id="ARBA00023136"/>
    </source>
</evidence>
<feature type="transmembrane region" description="Helical" evidence="6">
    <location>
        <begin position="40"/>
        <end position="60"/>
    </location>
</feature>
<keyword evidence="8" id="KW-1185">Reference proteome</keyword>
<evidence type="ECO:0000313" key="8">
    <source>
        <dbReference type="Proteomes" id="UP000628984"/>
    </source>
</evidence>
<evidence type="ECO:0000256" key="3">
    <source>
        <dbReference type="ARBA" id="ARBA00022692"/>
    </source>
</evidence>
<evidence type="ECO:0000256" key="1">
    <source>
        <dbReference type="ARBA" id="ARBA00004651"/>
    </source>
</evidence>
<protein>
    <submittedName>
        <fullName evidence="7">MFS transporter</fullName>
    </submittedName>
</protein>